<dbReference type="EMBL" id="CP000153">
    <property type="protein sequence ID" value="ABB44229.1"/>
    <property type="molecule type" value="Genomic_DNA"/>
</dbReference>
<dbReference type="PANTHER" id="PTHR30627:SF6">
    <property type="entry name" value="BETA-LACTAMASE YBXI-RELATED"/>
    <property type="match status" value="1"/>
</dbReference>
<dbReference type="eggNOG" id="COG2602">
    <property type="taxonomic scope" value="Bacteria"/>
</dbReference>
<dbReference type="GO" id="GO:0046677">
    <property type="term" value="P:response to antibiotic"/>
    <property type="evidence" value="ECO:0007669"/>
    <property type="project" value="UniProtKB-UniRule"/>
</dbReference>
<keyword evidence="4" id="KW-0732">Signal</keyword>
<evidence type="ECO:0000256" key="3">
    <source>
        <dbReference type="ARBA" id="ARBA00012865"/>
    </source>
</evidence>
<evidence type="ECO:0000256" key="6">
    <source>
        <dbReference type="ARBA" id="ARBA00023251"/>
    </source>
</evidence>
<evidence type="ECO:0000313" key="11">
    <source>
        <dbReference type="Proteomes" id="UP000002714"/>
    </source>
</evidence>
<comment type="similarity">
    <text evidence="2 8">Belongs to the class-D beta-lactamase family.</text>
</comment>
<dbReference type="AlphaFoldDB" id="Q30S02"/>
<dbReference type="GO" id="GO:0017001">
    <property type="term" value="P:antibiotic catabolic process"/>
    <property type="evidence" value="ECO:0007669"/>
    <property type="project" value="InterPro"/>
</dbReference>
<evidence type="ECO:0000313" key="10">
    <source>
        <dbReference type="EMBL" id="ABB44229.1"/>
    </source>
</evidence>
<dbReference type="GO" id="GO:0071555">
    <property type="term" value="P:cell wall organization"/>
    <property type="evidence" value="ECO:0007669"/>
    <property type="project" value="TreeGrafter"/>
</dbReference>
<evidence type="ECO:0000256" key="5">
    <source>
        <dbReference type="ARBA" id="ARBA00022801"/>
    </source>
</evidence>
<dbReference type="Gene3D" id="3.40.710.10">
    <property type="entry name" value="DD-peptidase/beta-lactamase superfamily"/>
    <property type="match status" value="1"/>
</dbReference>
<dbReference type="Proteomes" id="UP000002714">
    <property type="component" value="Chromosome"/>
</dbReference>
<dbReference type="InterPro" id="IPR001460">
    <property type="entry name" value="PCN-bd_Tpept"/>
</dbReference>
<dbReference type="KEGG" id="tdn:Suden_0951"/>
<keyword evidence="6 8" id="KW-0046">Antibiotic resistance</keyword>
<dbReference type="InterPro" id="IPR002137">
    <property type="entry name" value="Beta-lactam_class-D_AS"/>
</dbReference>
<dbReference type="GO" id="GO:0008800">
    <property type="term" value="F:beta-lactamase activity"/>
    <property type="evidence" value="ECO:0007669"/>
    <property type="project" value="UniProtKB-UniRule"/>
</dbReference>
<feature type="domain" description="Penicillin-binding protein transpeptidase" evidence="9">
    <location>
        <begin position="43"/>
        <end position="249"/>
    </location>
</feature>
<feature type="active site" description="Acyl-ester intermediate" evidence="7">
    <location>
        <position position="70"/>
    </location>
</feature>
<evidence type="ECO:0000256" key="7">
    <source>
        <dbReference type="PIRSR" id="PIRSR602137-50"/>
    </source>
</evidence>
<gene>
    <name evidence="10" type="ordered locus">Suden_0951</name>
</gene>
<organism evidence="10 11">
    <name type="scientific">Sulfurimonas denitrificans (strain ATCC 33889 / DSM 1251)</name>
    <name type="common">Thiomicrospira denitrificans (strain ATCC 33889 / DSM 1251)</name>
    <dbReference type="NCBI Taxonomy" id="326298"/>
    <lineage>
        <taxon>Bacteria</taxon>
        <taxon>Pseudomonadati</taxon>
        <taxon>Campylobacterota</taxon>
        <taxon>Epsilonproteobacteria</taxon>
        <taxon>Campylobacterales</taxon>
        <taxon>Sulfurimonadaceae</taxon>
        <taxon>Sulfurimonas</taxon>
    </lineage>
</organism>
<dbReference type="NCBIfam" id="NF012161">
    <property type="entry name" value="bla_class_D_main"/>
    <property type="match status" value="1"/>
</dbReference>
<dbReference type="EC" id="3.5.2.6" evidence="3 8"/>
<dbReference type="GO" id="GO:0008658">
    <property type="term" value="F:penicillin binding"/>
    <property type="evidence" value="ECO:0007669"/>
    <property type="project" value="InterPro"/>
</dbReference>
<evidence type="ECO:0000256" key="1">
    <source>
        <dbReference type="ARBA" id="ARBA00001526"/>
    </source>
</evidence>
<evidence type="ECO:0000256" key="4">
    <source>
        <dbReference type="ARBA" id="ARBA00022729"/>
    </source>
</evidence>
<evidence type="ECO:0000256" key="8">
    <source>
        <dbReference type="RuleBase" id="RU361140"/>
    </source>
</evidence>
<proteinExistence type="inferred from homology"/>
<dbReference type="Pfam" id="PF00905">
    <property type="entry name" value="Transpeptidase"/>
    <property type="match status" value="1"/>
</dbReference>
<name>Q30S02_SULDN</name>
<comment type="catalytic activity">
    <reaction evidence="1 8">
        <text>a beta-lactam + H2O = a substituted beta-amino acid</text>
        <dbReference type="Rhea" id="RHEA:20401"/>
        <dbReference type="ChEBI" id="CHEBI:15377"/>
        <dbReference type="ChEBI" id="CHEBI:35627"/>
        <dbReference type="ChEBI" id="CHEBI:140347"/>
        <dbReference type="EC" id="3.5.2.6"/>
    </reaction>
</comment>
<reference evidence="10 11" key="1">
    <citation type="journal article" date="2008" name="Appl. Environ. Microbiol.">
        <title>Genome of the epsilonproteobacterial chemolithoautotroph Sulfurimonas denitrificans.</title>
        <authorList>
            <person name="Sievert S.M."/>
            <person name="Scott K.M."/>
            <person name="Klotz M.G."/>
            <person name="Chain P.S.G."/>
            <person name="Hauser L.J."/>
            <person name="Hemp J."/>
            <person name="Huegler M."/>
            <person name="Land M."/>
            <person name="Lapidus A."/>
            <person name="Larimer F.W."/>
            <person name="Lucas S."/>
            <person name="Malfatti S.A."/>
            <person name="Meyer F."/>
            <person name="Paulsen I.T."/>
            <person name="Ren Q."/>
            <person name="Simon J."/>
            <person name="Bailey K."/>
            <person name="Diaz E."/>
            <person name="Fitzpatrick K.A."/>
            <person name="Glover B."/>
            <person name="Gwatney N."/>
            <person name="Korajkic A."/>
            <person name="Long A."/>
            <person name="Mobberley J.M."/>
            <person name="Pantry S.N."/>
            <person name="Pazder G."/>
            <person name="Peterson S."/>
            <person name="Quintanilla J.D."/>
            <person name="Sprinkle R."/>
            <person name="Stephens J."/>
            <person name="Thomas P."/>
            <person name="Vaughn R."/>
            <person name="Weber M.J."/>
            <person name="Wooten L.L."/>
        </authorList>
    </citation>
    <scope>NUCLEOTIDE SEQUENCE [LARGE SCALE GENOMIC DNA]</scope>
    <source>
        <strain evidence="11">ATCC 33889 / DSM 1251</strain>
    </source>
</reference>
<feature type="modified residue" description="N6-carboxylysine" evidence="7">
    <location>
        <position position="73"/>
    </location>
</feature>
<dbReference type="PANTHER" id="PTHR30627">
    <property type="entry name" value="PEPTIDOGLYCAN D,D-TRANSPEPTIDASE"/>
    <property type="match status" value="1"/>
</dbReference>
<accession>Q30S02</accession>
<sequence>MKPFMHSFIFSFILIIFTTTTLFANELNQKIEEIFSKADTNATFVLYDMQKQKLIIHNQARAQKRYTPASTFKIANSLIGLETKAVKNIDEQIPYLGPENPFIASWKEDMGLRKAIAISNVPIYQELARRIGLKRMKHYLKIFEYGNADTGAIIDRFWLDGPIEISALEQVEFLKKLVKEELPISKEAQRDVKQILLFESADDYKLYAKTGWQNAPDSGIGWFVGWIENAEGSYIFALNIDMKGANDAPKRISLTKDCLFALGLLKDL</sequence>
<dbReference type="InterPro" id="IPR050515">
    <property type="entry name" value="Beta-lactam/transpept"/>
</dbReference>
<evidence type="ECO:0000259" key="9">
    <source>
        <dbReference type="Pfam" id="PF00905"/>
    </source>
</evidence>
<keyword evidence="11" id="KW-1185">Reference proteome</keyword>
<dbReference type="GO" id="GO:0005886">
    <property type="term" value="C:plasma membrane"/>
    <property type="evidence" value="ECO:0007669"/>
    <property type="project" value="TreeGrafter"/>
</dbReference>
<dbReference type="SUPFAM" id="SSF56601">
    <property type="entry name" value="beta-lactamase/transpeptidase-like"/>
    <property type="match status" value="1"/>
</dbReference>
<dbReference type="PROSITE" id="PS00337">
    <property type="entry name" value="BETA_LACTAMASE_D"/>
    <property type="match status" value="1"/>
</dbReference>
<keyword evidence="5 8" id="KW-0378">Hydrolase</keyword>
<protein>
    <recommendedName>
        <fullName evidence="3 8">Beta-lactamase</fullName>
        <ecNumber evidence="3 8">3.5.2.6</ecNumber>
    </recommendedName>
</protein>
<dbReference type="RefSeq" id="WP_011372581.1">
    <property type="nucleotide sequence ID" value="NC_007575.1"/>
</dbReference>
<dbReference type="HOGENOM" id="CLU_035412_3_2_7"/>
<dbReference type="InterPro" id="IPR012338">
    <property type="entry name" value="Beta-lactam/transpept-like"/>
</dbReference>
<evidence type="ECO:0000256" key="2">
    <source>
        <dbReference type="ARBA" id="ARBA00007898"/>
    </source>
</evidence>